<accession>A0A9P8TLA7</accession>
<gene>
    <name evidence="2" type="ORF">WICPIJ_005989</name>
</gene>
<dbReference type="AlphaFoldDB" id="A0A9P8TLA7"/>
<dbReference type="EMBL" id="JAEUBG010003266">
    <property type="protein sequence ID" value="KAH3683041.1"/>
    <property type="molecule type" value="Genomic_DNA"/>
</dbReference>
<reference evidence="2" key="1">
    <citation type="journal article" date="2021" name="Open Biol.">
        <title>Shared evolutionary footprints suggest mitochondrial oxidative damage underlies multiple complex I losses in fungi.</title>
        <authorList>
            <person name="Schikora-Tamarit M.A."/>
            <person name="Marcet-Houben M."/>
            <person name="Nosek J."/>
            <person name="Gabaldon T."/>
        </authorList>
    </citation>
    <scope>NUCLEOTIDE SEQUENCE</scope>
    <source>
        <strain evidence="2">CBS2887</strain>
    </source>
</reference>
<proteinExistence type="predicted"/>
<dbReference type="Proteomes" id="UP000774326">
    <property type="component" value="Unassembled WGS sequence"/>
</dbReference>
<reference evidence="2" key="2">
    <citation type="submission" date="2021-01" db="EMBL/GenBank/DDBJ databases">
        <authorList>
            <person name="Schikora-Tamarit M.A."/>
        </authorList>
    </citation>
    <scope>NUCLEOTIDE SEQUENCE</scope>
    <source>
        <strain evidence="2">CBS2887</strain>
    </source>
</reference>
<feature type="region of interest" description="Disordered" evidence="1">
    <location>
        <begin position="61"/>
        <end position="110"/>
    </location>
</feature>
<feature type="compositionally biased region" description="Polar residues" evidence="1">
    <location>
        <begin position="61"/>
        <end position="77"/>
    </location>
</feature>
<comment type="caution">
    <text evidence="2">The sequence shown here is derived from an EMBL/GenBank/DDBJ whole genome shotgun (WGS) entry which is preliminary data.</text>
</comment>
<feature type="non-terminal residue" evidence="2">
    <location>
        <position position="1"/>
    </location>
</feature>
<feature type="compositionally biased region" description="Polar residues" evidence="1">
    <location>
        <begin position="28"/>
        <end position="41"/>
    </location>
</feature>
<protein>
    <submittedName>
        <fullName evidence="2">Uncharacterized protein</fullName>
    </submittedName>
</protein>
<name>A0A9P8TLA7_WICPI</name>
<evidence type="ECO:0000313" key="3">
    <source>
        <dbReference type="Proteomes" id="UP000774326"/>
    </source>
</evidence>
<sequence>GNGFNHAFSFSLDGESDRDANFNGWDFQMNSGSHEGQSTSVDLDKIIRRKGGLSGKIVDVNVNSTGNIRGGNKQSHTSDNDISDDEDDEDDEVESNNSDKEADSDESSVG</sequence>
<feature type="region of interest" description="Disordered" evidence="1">
    <location>
        <begin position="1"/>
        <end position="41"/>
    </location>
</feature>
<keyword evidence="3" id="KW-1185">Reference proteome</keyword>
<organism evidence="2 3">
    <name type="scientific">Wickerhamomyces pijperi</name>
    <name type="common">Yeast</name>
    <name type="synonym">Pichia pijperi</name>
    <dbReference type="NCBI Taxonomy" id="599730"/>
    <lineage>
        <taxon>Eukaryota</taxon>
        <taxon>Fungi</taxon>
        <taxon>Dikarya</taxon>
        <taxon>Ascomycota</taxon>
        <taxon>Saccharomycotina</taxon>
        <taxon>Saccharomycetes</taxon>
        <taxon>Phaffomycetales</taxon>
        <taxon>Wickerhamomycetaceae</taxon>
        <taxon>Wickerhamomyces</taxon>
    </lineage>
</organism>
<evidence type="ECO:0000256" key="1">
    <source>
        <dbReference type="SAM" id="MobiDB-lite"/>
    </source>
</evidence>
<feature type="compositionally biased region" description="Acidic residues" evidence="1">
    <location>
        <begin position="81"/>
        <end position="94"/>
    </location>
</feature>
<evidence type="ECO:0000313" key="2">
    <source>
        <dbReference type="EMBL" id="KAH3683041.1"/>
    </source>
</evidence>
<feature type="non-terminal residue" evidence="2">
    <location>
        <position position="110"/>
    </location>
</feature>